<comment type="caution">
    <text evidence="1">The sequence shown here is derived from an EMBL/GenBank/DDBJ whole genome shotgun (WGS) entry which is preliminary data.</text>
</comment>
<proteinExistence type="predicted"/>
<dbReference type="Gene3D" id="2.40.10.10">
    <property type="entry name" value="Trypsin-like serine proteases"/>
    <property type="match status" value="2"/>
</dbReference>
<dbReference type="SUPFAM" id="SSF50494">
    <property type="entry name" value="Trypsin-like serine proteases"/>
    <property type="match status" value="1"/>
</dbReference>
<organism evidence="1 2">
    <name type="scientific">Lymnaea stagnalis</name>
    <name type="common">Great pond snail</name>
    <name type="synonym">Helix stagnalis</name>
    <dbReference type="NCBI Taxonomy" id="6523"/>
    <lineage>
        <taxon>Eukaryota</taxon>
        <taxon>Metazoa</taxon>
        <taxon>Spiralia</taxon>
        <taxon>Lophotrochozoa</taxon>
        <taxon>Mollusca</taxon>
        <taxon>Gastropoda</taxon>
        <taxon>Heterobranchia</taxon>
        <taxon>Euthyneura</taxon>
        <taxon>Panpulmonata</taxon>
        <taxon>Hygrophila</taxon>
        <taxon>Lymnaeoidea</taxon>
        <taxon>Lymnaeidae</taxon>
        <taxon>Lymnaea</taxon>
    </lineage>
</organism>
<evidence type="ECO:0000313" key="1">
    <source>
        <dbReference type="EMBL" id="CAL1546330.1"/>
    </source>
</evidence>
<dbReference type="AlphaFoldDB" id="A0AAV2IKI8"/>
<sequence length="320" mass="35980">MDACSAAYRLYCTNSAEETDAKHKLNNGNHEVECFNDKSDTGTRKLETCKKNPGHVNFIPVTSFQLGNLPVQCRDKRLVSYIRFLSRLVVHLSARFTSVNRPEHYPCFNSRGTSGLRNATGFTWIPGEIEEIPCPIKECPYSQKEHTVYGYLRVMTNKHVVYDLGEALNTVGRLYFDSTDQYSSIQCVGLDYSTEDSDVAHLRCVTHDAALLPLVKGQQEKAYRTYKSIAPETWRKCQGLCVVISHPHGLAKAITVGAHVMFEVTRNNSRAHYYNAATCPGSSGAPVLYVCQREEGAHPMWVPAVHSYHCRVTNFNCAFK</sequence>
<gene>
    <name evidence="1" type="ORF">GSLYS_00019707001</name>
</gene>
<name>A0AAV2IKI8_LYMST</name>
<dbReference type="InterPro" id="IPR043504">
    <property type="entry name" value="Peptidase_S1_PA_chymotrypsin"/>
</dbReference>
<keyword evidence="2" id="KW-1185">Reference proteome</keyword>
<reference evidence="1 2" key="1">
    <citation type="submission" date="2024-04" db="EMBL/GenBank/DDBJ databases">
        <authorList>
            <consortium name="Genoscope - CEA"/>
            <person name="William W."/>
        </authorList>
    </citation>
    <scope>NUCLEOTIDE SEQUENCE [LARGE SCALE GENOMIC DNA]</scope>
</reference>
<protein>
    <submittedName>
        <fullName evidence="1">Uncharacterized protein</fullName>
    </submittedName>
</protein>
<accession>A0AAV2IKI8</accession>
<dbReference type="Proteomes" id="UP001497497">
    <property type="component" value="Unassembled WGS sequence"/>
</dbReference>
<dbReference type="EMBL" id="CAXITT010000799">
    <property type="protein sequence ID" value="CAL1546330.1"/>
    <property type="molecule type" value="Genomic_DNA"/>
</dbReference>
<evidence type="ECO:0000313" key="2">
    <source>
        <dbReference type="Proteomes" id="UP001497497"/>
    </source>
</evidence>
<dbReference type="Pfam" id="PF13365">
    <property type="entry name" value="Trypsin_2"/>
    <property type="match status" value="1"/>
</dbReference>
<dbReference type="InterPro" id="IPR009003">
    <property type="entry name" value="Peptidase_S1_PA"/>
</dbReference>